<feature type="compositionally biased region" description="Low complexity" evidence="1">
    <location>
        <begin position="71"/>
        <end position="81"/>
    </location>
</feature>
<feature type="region of interest" description="Disordered" evidence="1">
    <location>
        <begin position="61"/>
        <end position="83"/>
    </location>
</feature>
<dbReference type="EMBL" id="SDMP01000007">
    <property type="protein sequence ID" value="RYR49538.1"/>
    <property type="molecule type" value="Genomic_DNA"/>
</dbReference>
<name>A0A445CF40_ARAHY</name>
<feature type="compositionally biased region" description="Basic and acidic residues" evidence="1">
    <location>
        <begin position="132"/>
        <end position="153"/>
    </location>
</feature>
<evidence type="ECO:0000313" key="2">
    <source>
        <dbReference type="EMBL" id="RYR49538.1"/>
    </source>
</evidence>
<evidence type="ECO:0000313" key="3">
    <source>
        <dbReference type="Proteomes" id="UP000289738"/>
    </source>
</evidence>
<accession>A0A445CF40</accession>
<keyword evidence="3" id="KW-1185">Reference proteome</keyword>
<dbReference type="AlphaFoldDB" id="A0A445CF40"/>
<protein>
    <submittedName>
        <fullName evidence="2">Uncharacterized protein</fullName>
    </submittedName>
</protein>
<sequence>MPFIMQHSAAYCKNYLSACLLQSLHFESPKAEVAQLELQQYFVDHGDELMITRRNYRKKAQTELPLSKGSADGTTAGADGTAGRKRRWNCRCLKKVQMETKLPERNANGTATRKHRRNADGTATRKRRRNCHEKMQTKLPRENADGIATRERG</sequence>
<dbReference type="Proteomes" id="UP000289738">
    <property type="component" value="Chromosome A07"/>
</dbReference>
<comment type="caution">
    <text evidence="2">The sequence shown here is derived from an EMBL/GenBank/DDBJ whole genome shotgun (WGS) entry which is preliminary data.</text>
</comment>
<organism evidence="2 3">
    <name type="scientific">Arachis hypogaea</name>
    <name type="common">Peanut</name>
    <dbReference type="NCBI Taxonomy" id="3818"/>
    <lineage>
        <taxon>Eukaryota</taxon>
        <taxon>Viridiplantae</taxon>
        <taxon>Streptophyta</taxon>
        <taxon>Embryophyta</taxon>
        <taxon>Tracheophyta</taxon>
        <taxon>Spermatophyta</taxon>
        <taxon>Magnoliopsida</taxon>
        <taxon>eudicotyledons</taxon>
        <taxon>Gunneridae</taxon>
        <taxon>Pentapetalae</taxon>
        <taxon>rosids</taxon>
        <taxon>fabids</taxon>
        <taxon>Fabales</taxon>
        <taxon>Fabaceae</taxon>
        <taxon>Papilionoideae</taxon>
        <taxon>50 kb inversion clade</taxon>
        <taxon>dalbergioids sensu lato</taxon>
        <taxon>Dalbergieae</taxon>
        <taxon>Pterocarpus clade</taxon>
        <taxon>Arachis</taxon>
    </lineage>
</organism>
<reference evidence="2 3" key="1">
    <citation type="submission" date="2019-01" db="EMBL/GenBank/DDBJ databases">
        <title>Sequencing of cultivated peanut Arachis hypogaea provides insights into genome evolution and oil improvement.</title>
        <authorList>
            <person name="Chen X."/>
        </authorList>
    </citation>
    <scope>NUCLEOTIDE SEQUENCE [LARGE SCALE GENOMIC DNA]</scope>
    <source>
        <strain evidence="3">cv. Fuhuasheng</strain>
        <tissue evidence="2">Leaves</tissue>
    </source>
</reference>
<proteinExistence type="predicted"/>
<gene>
    <name evidence="2" type="ORF">Ahy_A07g036054</name>
</gene>
<evidence type="ECO:0000256" key="1">
    <source>
        <dbReference type="SAM" id="MobiDB-lite"/>
    </source>
</evidence>
<feature type="region of interest" description="Disordered" evidence="1">
    <location>
        <begin position="101"/>
        <end position="153"/>
    </location>
</feature>